<accession>A0A0P1MV58</accession>
<name>A0A0P1MV58_9BACT</name>
<keyword evidence="9" id="KW-1185">Reference proteome</keyword>
<evidence type="ECO:0000256" key="3">
    <source>
        <dbReference type="ARBA" id="ARBA00022694"/>
    </source>
</evidence>
<keyword evidence="4 5" id="KW-0413">Isomerase</keyword>
<dbReference type="AlphaFoldDB" id="A0A0P1MV58"/>
<evidence type="ECO:0000256" key="4">
    <source>
        <dbReference type="ARBA" id="ARBA00023235"/>
    </source>
</evidence>
<dbReference type="EMBL" id="CZVW01000006">
    <property type="protein sequence ID" value="CUS99873.1"/>
    <property type="molecule type" value="Genomic_DNA"/>
</dbReference>
<dbReference type="GO" id="GO:0003723">
    <property type="term" value="F:RNA binding"/>
    <property type="evidence" value="ECO:0007669"/>
    <property type="project" value="InterPro"/>
</dbReference>
<dbReference type="GO" id="GO:1990481">
    <property type="term" value="P:mRNA pseudouridine synthesis"/>
    <property type="evidence" value="ECO:0007669"/>
    <property type="project" value="TreeGrafter"/>
</dbReference>
<dbReference type="CDD" id="cd02573">
    <property type="entry name" value="PseudoU_synth_EcTruB"/>
    <property type="match status" value="1"/>
</dbReference>
<proteinExistence type="inferred from homology"/>
<dbReference type="GO" id="GO:0160148">
    <property type="term" value="F:tRNA pseudouridine(55) synthase activity"/>
    <property type="evidence" value="ECO:0007669"/>
    <property type="project" value="UniProtKB-EC"/>
</dbReference>
<evidence type="ECO:0000256" key="2">
    <source>
        <dbReference type="ARBA" id="ARBA00005642"/>
    </source>
</evidence>
<evidence type="ECO:0000259" key="7">
    <source>
        <dbReference type="Pfam" id="PF16198"/>
    </source>
</evidence>
<organism evidence="8 9">
    <name type="scientific">Candidatus Chryseopegocella kryptomonas</name>
    <dbReference type="NCBI Taxonomy" id="1633643"/>
    <lineage>
        <taxon>Bacteria</taxon>
        <taxon>Pseudomonadati</taxon>
        <taxon>Candidatus Kryptoniota</taxon>
        <taxon>Candidatus Chryseopegocella</taxon>
    </lineage>
</organism>
<reference evidence="9" key="1">
    <citation type="submission" date="2015-11" db="EMBL/GenBank/DDBJ databases">
        <authorList>
            <person name="Varghese N."/>
        </authorList>
    </citation>
    <scope>NUCLEOTIDE SEQUENCE [LARGE SCALE GENOMIC DNA]</scope>
    <source>
        <strain evidence="9">JGI-23</strain>
    </source>
</reference>
<dbReference type="Proteomes" id="UP000199197">
    <property type="component" value="Unassembled WGS sequence"/>
</dbReference>
<evidence type="ECO:0000256" key="5">
    <source>
        <dbReference type="HAMAP-Rule" id="MF_01080"/>
    </source>
</evidence>
<comment type="catalytic activity">
    <reaction evidence="1 5">
        <text>uridine(55) in tRNA = pseudouridine(55) in tRNA</text>
        <dbReference type="Rhea" id="RHEA:42532"/>
        <dbReference type="Rhea" id="RHEA-COMP:10101"/>
        <dbReference type="Rhea" id="RHEA-COMP:10102"/>
        <dbReference type="ChEBI" id="CHEBI:65314"/>
        <dbReference type="ChEBI" id="CHEBI:65315"/>
        <dbReference type="EC" id="5.4.99.25"/>
    </reaction>
</comment>
<keyword evidence="3 5" id="KW-0819">tRNA processing</keyword>
<evidence type="ECO:0000313" key="9">
    <source>
        <dbReference type="Proteomes" id="UP000199197"/>
    </source>
</evidence>
<sequence length="236" mass="26947">MTLAQRIRQGEIILVNKPAGWTSYKVVDKIKRWFKVKKAGHAGTLDPFAEGLLIIATGKKTKELSKITELDKEYEGIMELGAITPSHDPETEIIERKPIDGITEEIIRDNVKYFIGEIEQIPPMYSAVKYKGKPLYKLARKGIEIERKPKKVKIFDFQILEVKLPEVRFRVRCSKGTYVRTLVHDFGQKLGCGAYLKSLVRTRIGGYKLEDALTIDELRKISTERKDGDSAKHTEN</sequence>
<dbReference type="HAMAP" id="MF_01080">
    <property type="entry name" value="TruB_bact"/>
    <property type="match status" value="1"/>
</dbReference>
<comment type="function">
    <text evidence="5">Responsible for synthesis of pseudouridine from uracil-55 in the psi GC loop of transfer RNAs.</text>
</comment>
<gene>
    <name evidence="5" type="primary">truB</name>
    <name evidence="8" type="ORF">JGI23_00750</name>
</gene>
<dbReference type="GO" id="GO:0031119">
    <property type="term" value="P:tRNA pseudouridine synthesis"/>
    <property type="evidence" value="ECO:0007669"/>
    <property type="project" value="UniProtKB-UniRule"/>
</dbReference>
<dbReference type="InterPro" id="IPR020103">
    <property type="entry name" value="PsdUridine_synth_cat_dom_sf"/>
</dbReference>
<evidence type="ECO:0000259" key="6">
    <source>
        <dbReference type="Pfam" id="PF01509"/>
    </source>
</evidence>
<dbReference type="PANTHER" id="PTHR13767">
    <property type="entry name" value="TRNA-PSEUDOURIDINE SYNTHASE"/>
    <property type="match status" value="1"/>
</dbReference>
<dbReference type="OrthoDB" id="9802309at2"/>
<dbReference type="Pfam" id="PF16198">
    <property type="entry name" value="TruB_C_2"/>
    <property type="match status" value="1"/>
</dbReference>
<dbReference type="EC" id="5.4.99.25" evidence="5"/>
<dbReference type="InterPro" id="IPR014780">
    <property type="entry name" value="tRNA_psdUridine_synth_TruB"/>
</dbReference>
<protein>
    <recommendedName>
        <fullName evidence="5">tRNA pseudouridine synthase B</fullName>
        <ecNumber evidence="5">5.4.99.25</ecNumber>
    </recommendedName>
    <alternativeName>
        <fullName evidence="5">tRNA pseudouridine(55) synthase</fullName>
        <shortName evidence="5">Psi55 synthase</shortName>
    </alternativeName>
    <alternativeName>
        <fullName evidence="5">tRNA pseudouridylate synthase</fullName>
    </alternativeName>
    <alternativeName>
        <fullName evidence="5">tRNA-uridine isomerase</fullName>
    </alternativeName>
</protein>
<dbReference type="InterPro" id="IPR032819">
    <property type="entry name" value="TruB_C"/>
</dbReference>
<feature type="domain" description="tRNA pseudouridylate synthase B C-terminal" evidence="7">
    <location>
        <begin position="180"/>
        <end position="223"/>
    </location>
</feature>
<evidence type="ECO:0000313" key="8">
    <source>
        <dbReference type="EMBL" id="CUS99873.1"/>
    </source>
</evidence>
<feature type="domain" description="Pseudouridine synthase II N-terminal" evidence="6">
    <location>
        <begin position="31"/>
        <end position="179"/>
    </location>
</feature>
<dbReference type="InterPro" id="IPR002501">
    <property type="entry name" value="PsdUridine_synth_N"/>
</dbReference>
<dbReference type="Pfam" id="PF01509">
    <property type="entry name" value="TruB_N"/>
    <property type="match status" value="1"/>
</dbReference>
<dbReference type="Gene3D" id="3.30.2350.10">
    <property type="entry name" value="Pseudouridine synthase"/>
    <property type="match status" value="1"/>
</dbReference>
<feature type="active site" description="Nucleophile" evidence="5">
    <location>
        <position position="46"/>
    </location>
</feature>
<dbReference type="NCBIfam" id="TIGR00431">
    <property type="entry name" value="TruB"/>
    <property type="match status" value="1"/>
</dbReference>
<comment type="similarity">
    <text evidence="2 5">Belongs to the pseudouridine synthase TruB family. Type 1 subfamily.</text>
</comment>
<dbReference type="SUPFAM" id="SSF55120">
    <property type="entry name" value="Pseudouridine synthase"/>
    <property type="match status" value="1"/>
</dbReference>
<evidence type="ECO:0000256" key="1">
    <source>
        <dbReference type="ARBA" id="ARBA00000385"/>
    </source>
</evidence>
<dbReference type="PANTHER" id="PTHR13767:SF2">
    <property type="entry name" value="PSEUDOURIDYLATE SYNTHASE TRUB1"/>
    <property type="match status" value="1"/>
</dbReference>
<dbReference type="RefSeq" id="WP_092348721.1">
    <property type="nucleotide sequence ID" value="NZ_CZVW01000006.1"/>
</dbReference>